<feature type="binding site" evidence="3">
    <location>
        <position position="78"/>
    </location>
    <ligand>
        <name>Mg(2+)</name>
        <dbReference type="ChEBI" id="CHEBI:18420"/>
        <label>1</label>
    </ligand>
</feature>
<sequence>MDKIDAITELKETRFIKPIEIHYTQNGVKKRWEAVLSHDSVAILLYHKEKDAFVLVKQLRVTVLNKNPDDGYMYELCAGIVDKKCSIEQIAKEEILEECGYNVPVENLEKISAFYTSVGISGTYQTLYYAEIDESMKVSEGGGLEEEEIEVIFIPRKEAKEFMFDEHYQKTTGVSLAFYWFFDNKLN</sequence>
<comment type="cofactor">
    <cofactor evidence="1 3">
        <name>Mg(2+)</name>
        <dbReference type="ChEBI" id="CHEBI:18420"/>
    </cofactor>
</comment>
<evidence type="ECO:0000256" key="3">
    <source>
        <dbReference type="PIRSR" id="PIRSR604385-2"/>
    </source>
</evidence>
<dbReference type="SUPFAM" id="SSF55811">
    <property type="entry name" value="Nudix"/>
    <property type="match status" value="1"/>
</dbReference>
<feature type="short sequence motif" description="Nudix box" evidence="4">
    <location>
        <begin position="79"/>
        <end position="101"/>
    </location>
</feature>
<evidence type="ECO:0000256" key="4">
    <source>
        <dbReference type="PIRSR" id="PIRSR604385-3"/>
    </source>
</evidence>
<comment type="caution">
    <text evidence="6">The sequence shown here is derived from an EMBL/GenBank/DDBJ whole genome shotgun (WGS) entry which is preliminary data.</text>
</comment>
<dbReference type="Proteomes" id="UP000886390">
    <property type="component" value="Unassembled WGS sequence"/>
</dbReference>
<feature type="binding site" evidence="3">
    <location>
        <position position="94"/>
    </location>
    <ligand>
        <name>Mg(2+)</name>
        <dbReference type="ChEBI" id="CHEBI:18420"/>
        <label>1</label>
    </ligand>
</feature>
<evidence type="ECO:0000259" key="5">
    <source>
        <dbReference type="PROSITE" id="PS51462"/>
    </source>
</evidence>
<feature type="binding site" evidence="3">
    <location>
        <position position="98"/>
    </location>
    <ligand>
        <name>Mg(2+)</name>
        <dbReference type="ChEBI" id="CHEBI:18420"/>
        <label>1</label>
    </ligand>
</feature>
<dbReference type="InterPro" id="IPR000086">
    <property type="entry name" value="NUDIX_hydrolase_dom"/>
</dbReference>
<evidence type="ECO:0000313" key="6">
    <source>
        <dbReference type="EMBL" id="HFB54101.1"/>
    </source>
</evidence>
<accession>A0A7C3C7R9</accession>
<dbReference type="GO" id="GO:0006753">
    <property type="term" value="P:nucleoside phosphate metabolic process"/>
    <property type="evidence" value="ECO:0007669"/>
    <property type="project" value="TreeGrafter"/>
</dbReference>
<dbReference type="GO" id="GO:0019693">
    <property type="term" value="P:ribose phosphate metabolic process"/>
    <property type="evidence" value="ECO:0007669"/>
    <property type="project" value="TreeGrafter"/>
</dbReference>
<dbReference type="EMBL" id="DRNH01000278">
    <property type="protein sequence ID" value="HFB54101.1"/>
    <property type="molecule type" value="Genomic_DNA"/>
</dbReference>
<dbReference type="CDD" id="cd18887">
    <property type="entry name" value="NUDIX_UGPPase_Nudt14"/>
    <property type="match status" value="1"/>
</dbReference>
<dbReference type="GO" id="GO:0016818">
    <property type="term" value="F:hydrolase activity, acting on acid anhydrides, in phosphorus-containing anhydrides"/>
    <property type="evidence" value="ECO:0007669"/>
    <property type="project" value="InterPro"/>
</dbReference>
<dbReference type="InterPro" id="IPR004385">
    <property type="entry name" value="NDP_pyrophosphatase"/>
</dbReference>
<keyword evidence="3" id="KW-0460">Magnesium</keyword>
<dbReference type="Gene3D" id="3.90.79.10">
    <property type="entry name" value="Nucleoside Triphosphate Pyrophosphohydrolase"/>
    <property type="match status" value="1"/>
</dbReference>
<dbReference type="Pfam" id="PF00293">
    <property type="entry name" value="NUDIX"/>
    <property type="match status" value="1"/>
</dbReference>
<name>A0A7C3C7R9_9BACT</name>
<dbReference type="AlphaFoldDB" id="A0A7C3C7R9"/>
<gene>
    <name evidence="6" type="ORF">ENJ67_05145</name>
</gene>
<keyword evidence="2" id="KW-0378">Hydrolase</keyword>
<dbReference type="PANTHER" id="PTHR11839">
    <property type="entry name" value="UDP/ADP-SUGAR PYROPHOSPHATASE"/>
    <property type="match status" value="1"/>
</dbReference>
<protein>
    <submittedName>
        <fullName evidence="6">NUDIX domain-containing protein</fullName>
    </submittedName>
</protein>
<dbReference type="PANTHER" id="PTHR11839:SF15">
    <property type="entry name" value="URIDINE DIPHOSPHATE GLUCOSE PYROPHOSPHATASE NUDT14"/>
    <property type="match status" value="1"/>
</dbReference>
<dbReference type="PROSITE" id="PS51462">
    <property type="entry name" value="NUDIX"/>
    <property type="match status" value="1"/>
</dbReference>
<feature type="domain" description="Nudix hydrolase" evidence="5">
    <location>
        <begin position="36"/>
        <end position="176"/>
    </location>
</feature>
<feature type="binding site" evidence="3">
    <location>
        <position position="147"/>
    </location>
    <ligand>
        <name>Mg(2+)</name>
        <dbReference type="ChEBI" id="CHEBI:18420"/>
        <label>1</label>
    </ligand>
</feature>
<dbReference type="GO" id="GO:0046872">
    <property type="term" value="F:metal ion binding"/>
    <property type="evidence" value="ECO:0007669"/>
    <property type="project" value="UniProtKB-KW"/>
</dbReference>
<dbReference type="InterPro" id="IPR015797">
    <property type="entry name" value="NUDIX_hydrolase-like_dom_sf"/>
</dbReference>
<keyword evidence="3" id="KW-0479">Metal-binding</keyword>
<evidence type="ECO:0000256" key="2">
    <source>
        <dbReference type="ARBA" id="ARBA00022801"/>
    </source>
</evidence>
<proteinExistence type="predicted"/>
<evidence type="ECO:0000256" key="1">
    <source>
        <dbReference type="ARBA" id="ARBA00001946"/>
    </source>
</evidence>
<reference evidence="6" key="1">
    <citation type="journal article" date="2020" name="mSystems">
        <title>Genome- and Community-Level Interaction Insights into Carbon Utilization and Element Cycling Functions of Hydrothermarchaeota in Hydrothermal Sediment.</title>
        <authorList>
            <person name="Zhou Z."/>
            <person name="Liu Y."/>
            <person name="Xu W."/>
            <person name="Pan J."/>
            <person name="Luo Z.H."/>
            <person name="Li M."/>
        </authorList>
    </citation>
    <scope>NUCLEOTIDE SEQUENCE [LARGE SCALE GENOMIC DNA]</scope>
    <source>
        <strain evidence="6">HyVt-507</strain>
    </source>
</reference>
<dbReference type="NCBIfam" id="TIGR00052">
    <property type="entry name" value="nudix-type nucleoside diphosphatase, YffH/AdpP family"/>
    <property type="match status" value="1"/>
</dbReference>
<organism evidence="6">
    <name type="scientific">Sulfurimonas autotrophica</name>
    <dbReference type="NCBI Taxonomy" id="202747"/>
    <lineage>
        <taxon>Bacteria</taxon>
        <taxon>Pseudomonadati</taxon>
        <taxon>Campylobacterota</taxon>
        <taxon>Epsilonproteobacteria</taxon>
        <taxon>Campylobacterales</taxon>
        <taxon>Sulfurimonadaceae</taxon>
        <taxon>Sulfurimonas</taxon>
    </lineage>
</organism>